<comment type="caution">
    <text evidence="9">The sequence shown here is derived from an EMBL/GenBank/DDBJ whole genome shotgun (WGS) entry which is preliminary data.</text>
</comment>
<feature type="region of interest" description="Disordered" evidence="7">
    <location>
        <begin position="393"/>
        <end position="416"/>
    </location>
</feature>
<keyword evidence="2" id="KW-0808">Transferase</keyword>
<evidence type="ECO:0000259" key="8">
    <source>
        <dbReference type="SMART" id="SM01144"/>
    </source>
</evidence>
<evidence type="ECO:0000256" key="7">
    <source>
        <dbReference type="SAM" id="MobiDB-lite"/>
    </source>
</evidence>
<feature type="domain" description="DTW" evidence="8">
    <location>
        <begin position="485"/>
        <end position="682"/>
    </location>
</feature>
<keyword evidence="10" id="KW-1185">Reference proteome</keyword>
<accession>A0AAD3MBX7</accession>
<evidence type="ECO:0000256" key="6">
    <source>
        <dbReference type="ARBA" id="ARBA00048718"/>
    </source>
</evidence>
<name>A0AAD3MBX7_LATJO</name>
<organism evidence="9 10">
    <name type="scientific">Lates japonicus</name>
    <name type="common">Japanese lates</name>
    <dbReference type="NCBI Taxonomy" id="270547"/>
    <lineage>
        <taxon>Eukaryota</taxon>
        <taxon>Metazoa</taxon>
        <taxon>Chordata</taxon>
        <taxon>Craniata</taxon>
        <taxon>Vertebrata</taxon>
        <taxon>Euteleostomi</taxon>
        <taxon>Actinopterygii</taxon>
        <taxon>Neopterygii</taxon>
        <taxon>Teleostei</taxon>
        <taxon>Neoteleostei</taxon>
        <taxon>Acanthomorphata</taxon>
        <taxon>Carangaria</taxon>
        <taxon>Carangaria incertae sedis</taxon>
        <taxon>Centropomidae</taxon>
        <taxon>Lates</taxon>
    </lineage>
</organism>
<sequence length="723" mass="80243">MDTVTEDFARSDVDAEMTVLTPEDITEQNFDAGDEVENLRNSLREVVHDDNVQPKMQCLMMDSSFSMVTMQGEDSGIAWETTPSRCTTPWASEAGNSTVDLSSPVAAWPAKPGSVPAGKIIFVMDEELISRRNKPKERVSSQKRQREVLLESSENISGRPELVGVSEPNVKTEGEGDEEEPTDPLVDKEQQLFSLVSEGSEILNIVVPPKLATVDEEESKEMVDNLSYLEESPVSKAHEAAHDNELLISTNAPMVSGAARGEQMRPSFPMGSHVMDPPGAPVARPPVRRAAGNVDYFEAFTLIDAQAPGGPAVITQEQVVPEAEDTAKSQDTEKPVQSQGTTTTTTVDNDSQEDILTPIFLPEGPPKIIDPILLEEPKAMAFLYTDLYEEAFGSRQKEEDTESISSEKSFHSRHSDREARGYLEKYVLIDETPVVEVESSDKEKGPEEVAPEENGPETCDSSSMEDGLVDAFGDLAALPVEVGERRPTCLRCRRPQKVCLCPFLPLQPLEVSTCLYVVQHPAEESRVLRTVPLLAACLPQGKCNVIVGRRFNEEKHPELASVCRDSRTLILYPGPKSQNLEELVKYQEVGTVKHNVIIIDGTWSQAKNMFLKNSLFHLPKQVQLNRTLSSQYVIRTQPSNICLSTLECAAVALSILEQNDDIQEVLLRPLKALCSFQLQHGAQIHHSKEHLLKNGMYDKPMPKNKRKIKRMEKLVTDHNICPR</sequence>
<evidence type="ECO:0000313" key="10">
    <source>
        <dbReference type="Proteomes" id="UP001279410"/>
    </source>
</evidence>
<evidence type="ECO:0000256" key="1">
    <source>
        <dbReference type="ARBA" id="ARBA00012386"/>
    </source>
</evidence>
<dbReference type="InterPro" id="IPR039262">
    <property type="entry name" value="DTWD2/TAPT"/>
</dbReference>
<feature type="compositionally biased region" description="Basic and acidic residues" evidence="7">
    <location>
        <begin position="136"/>
        <end position="149"/>
    </location>
</feature>
<feature type="compositionally biased region" description="Basic and acidic residues" evidence="7">
    <location>
        <begin position="325"/>
        <end position="334"/>
    </location>
</feature>
<evidence type="ECO:0000256" key="2">
    <source>
        <dbReference type="ARBA" id="ARBA00022679"/>
    </source>
</evidence>
<dbReference type="GO" id="GO:0016432">
    <property type="term" value="F:tRNA-uridine aminocarboxypropyltransferase activity"/>
    <property type="evidence" value="ECO:0007669"/>
    <property type="project" value="UniProtKB-EC"/>
</dbReference>
<comment type="similarity">
    <text evidence="5">Belongs to the TDD superfamily. DTWD2 family.</text>
</comment>
<dbReference type="Pfam" id="PF03942">
    <property type="entry name" value="DTW"/>
    <property type="match status" value="1"/>
</dbReference>
<evidence type="ECO:0000256" key="5">
    <source>
        <dbReference type="ARBA" id="ARBA00034489"/>
    </source>
</evidence>
<proteinExistence type="inferred from homology"/>
<reference evidence="9" key="1">
    <citation type="submission" date="2022-08" db="EMBL/GenBank/DDBJ databases">
        <title>Genome sequencing of akame (Lates japonicus).</title>
        <authorList>
            <person name="Hashiguchi Y."/>
            <person name="Takahashi H."/>
        </authorList>
    </citation>
    <scope>NUCLEOTIDE SEQUENCE</scope>
    <source>
        <strain evidence="9">Kochi</strain>
    </source>
</reference>
<feature type="region of interest" description="Disordered" evidence="7">
    <location>
        <begin position="320"/>
        <end position="350"/>
    </location>
</feature>
<dbReference type="Proteomes" id="UP001279410">
    <property type="component" value="Unassembled WGS sequence"/>
</dbReference>
<dbReference type="SMART" id="SM01144">
    <property type="entry name" value="DTW"/>
    <property type="match status" value="1"/>
</dbReference>
<dbReference type="GO" id="GO:0008033">
    <property type="term" value="P:tRNA processing"/>
    <property type="evidence" value="ECO:0007669"/>
    <property type="project" value="UniProtKB-KW"/>
</dbReference>
<evidence type="ECO:0000313" key="9">
    <source>
        <dbReference type="EMBL" id="GLD51732.1"/>
    </source>
</evidence>
<gene>
    <name evidence="9" type="ORF">AKAME5_000473100</name>
</gene>
<protein>
    <recommendedName>
        <fullName evidence="1">tRNA-uridine aminocarboxypropyltransferase</fullName>
        <ecNumber evidence="1">2.5.1.25</ecNumber>
    </recommendedName>
</protein>
<dbReference type="EMBL" id="BRZM01000011">
    <property type="protein sequence ID" value="GLD51732.1"/>
    <property type="molecule type" value="Genomic_DNA"/>
</dbReference>
<dbReference type="PANTHER" id="PTHR21392">
    <property type="entry name" value="TRNA-URIDINE AMINOCARBOXYPROPYLTRANSFERASE 2"/>
    <property type="match status" value="1"/>
</dbReference>
<evidence type="ECO:0000256" key="3">
    <source>
        <dbReference type="ARBA" id="ARBA00022691"/>
    </source>
</evidence>
<keyword evidence="3" id="KW-0949">S-adenosyl-L-methionine</keyword>
<dbReference type="PANTHER" id="PTHR21392:SF0">
    <property type="entry name" value="TRNA-URIDINE AMINOCARBOXYPROPYLTRANSFERASE 2"/>
    <property type="match status" value="1"/>
</dbReference>
<dbReference type="InterPro" id="IPR005636">
    <property type="entry name" value="DTW"/>
</dbReference>
<dbReference type="EC" id="2.5.1.25" evidence="1"/>
<keyword evidence="4" id="KW-0819">tRNA processing</keyword>
<feature type="region of interest" description="Disordered" evidence="7">
    <location>
        <begin position="132"/>
        <end position="184"/>
    </location>
</feature>
<evidence type="ECO:0000256" key="4">
    <source>
        <dbReference type="ARBA" id="ARBA00022694"/>
    </source>
</evidence>
<feature type="region of interest" description="Disordered" evidence="7">
    <location>
        <begin position="436"/>
        <end position="463"/>
    </location>
</feature>
<comment type="catalytic activity">
    <reaction evidence="6">
        <text>a uridine in tRNA + S-adenosyl-L-methionine = a 3-[(3S)-3-amino-3-carboxypropyl]uridine in tRNA + S-methyl-5'-thioadenosine + H(+)</text>
        <dbReference type="Rhea" id="RHEA:62432"/>
        <dbReference type="Rhea" id="RHEA-COMP:13339"/>
        <dbReference type="Rhea" id="RHEA-COMP:16092"/>
        <dbReference type="ChEBI" id="CHEBI:15378"/>
        <dbReference type="ChEBI" id="CHEBI:17509"/>
        <dbReference type="ChEBI" id="CHEBI:59789"/>
        <dbReference type="ChEBI" id="CHEBI:65315"/>
        <dbReference type="ChEBI" id="CHEBI:82930"/>
        <dbReference type="EC" id="2.5.1.25"/>
    </reaction>
</comment>
<dbReference type="AlphaFoldDB" id="A0AAD3MBX7"/>